<dbReference type="InterPro" id="IPR017946">
    <property type="entry name" value="PLC-like_Pdiesterase_TIM-brl"/>
</dbReference>
<dbReference type="GO" id="GO:0006629">
    <property type="term" value="P:lipid metabolic process"/>
    <property type="evidence" value="ECO:0007669"/>
    <property type="project" value="InterPro"/>
</dbReference>
<feature type="domain" description="GP-PDE" evidence="1">
    <location>
        <begin position="39"/>
        <end position="151"/>
    </location>
</feature>
<dbReference type="PROSITE" id="PS51704">
    <property type="entry name" value="GP_PDE"/>
    <property type="match status" value="1"/>
</dbReference>
<dbReference type="Pfam" id="PF03009">
    <property type="entry name" value="GDPD"/>
    <property type="match status" value="1"/>
</dbReference>
<dbReference type="AlphaFoldDB" id="K1U808"/>
<dbReference type="PANTHER" id="PTHR46211:SF1">
    <property type="entry name" value="GLYCEROPHOSPHODIESTER PHOSPHODIESTERASE, CYTOPLASMIC"/>
    <property type="match status" value="1"/>
</dbReference>
<gene>
    <name evidence="2" type="ORF">OBE_05365</name>
</gene>
<protein>
    <submittedName>
        <fullName evidence="2">Glycerophosphoryl diester phosphodiesterase</fullName>
        <ecNumber evidence="2">3.1.-.-</ecNumber>
    </submittedName>
</protein>
<evidence type="ECO:0000313" key="2">
    <source>
        <dbReference type="EMBL" id="EKC67601.1"/>
    </source>
</evidence>
<dbReference type="PANTHER" id="PTHR46211">
    <property type="entry name" value="GLYCEROPHOSPHORYL DIESTER PHOSPHODIESTERASE"/>
    <property type="match status" value="1"/>
</dbReference>
<comment type="caution">
    <text evidence="2">The sequence shown here is derived from an EMBL/GenBank/DDBJ whole genome shotgun (WGS) entry which is preliminary data.</text>
</comment>
<name>K1U808_9ZZZZ</name>
<dbReference type="InterPro" id="IPR030395">
    <property type="entry name" value="GP_PDE_dom"/>
</dbReference>
<feature type="non-terminal residue" evidence="2">
    <location>
        <position position="151"/>
    </location>
</feature>
<sequence>MNWKTACKIVAPAAACAGAFAFLVAPGRATRAQKAPFLYRNYAHRGLHTEDGTVPENSLPAFRAAAEAGYAVEMDVHLTADDQLVVFHDDTLERMCGVPGVIDDFTLAELRALHLGDTDCVIPTFAEALEALGGRVPLLLEVKRGHNNRRL</sequence>
<dbReference type="EMBL" id="AJWZ01003662">
    <property type="protein sequence ID" value="EKC67601.1"/>
    <property type="molecule type" value="Genomic_DNA"/>
</dbReference>
<reference evidence="2" key="1">
    <citation type="journal article" date="2013" name="Environ. Microbiol.">
        <title>Microbiota from the distal guts of lean and obese adolescents exhibit partial functional redundancy besides clear differences in community structure.</title>
        <authorList>
            <person name="Ferrer M."/>
            <person name="Ruiz A."/>
            <person name="Lanza F."/>
            <person name="Haange S.B."/>
            <person name="Oberbach A."/>
            <person name="Till H."/>
            <person name="Bargiela R."/>
            <person name="Campoy C."/>
            <person name="Segura M.T."/>
            <person name="Richter M."/>
            <person name="von Bergen M."/>
            <person name="Seifert J."/>
            <person name="Suarez A."/>
        </authorList>
    </citation>
    <scope>NUCLEOTIDE SEQUENCE</scope>
</reference>
<organism evidence="2">
    <name type="scientific">human gut metagenome</name>
    <dbReference type="NCBI Taxonomy" id="408170"/>
    <lineage>
        <taxon>unclassified sequences</taxon>
        <taxon>metagenomes</taxon>
        <taxon>organismal metagenomes</taxon>
    </lineage>
</organism>
<proteinExistence type="predicted"/>
<dbReference type="EC" id="3.1.-.-" evidence="2"/>
<accession>K1U808</accession>
<dbReference type="SUPFAM" id="SSF51695">
    <property type="entry name" value="PLC-like phosphodiesterases"/>
    <property type="match status" value="1"/>
</dbReference>
<evidence type="ECO:0000259" key="1">
    <source>
        <dbReference type="PROSITE" id="PS51704"/>
    </source>
</evidence>
<dbReference type="GO" id="GO:0008081">
    <property type="term" value="F:phosphoric diester hydrolase activity"/>
    <property type="evidence" value="ECO:0007669"/>
    <property type="project" value="InterPro"/>
</dbReference>
<dbReference type="Gene3D" id="3.20.20.190">
    <property type="entry name" value="Phosphatidylinositol (PI) phosphodiesterase"/>
    <property type="match status" value="1"/>
</dbReference>
<keyword evidence="2" id="KW-0378">Hydrolase</keyword>